<evidence type="ECO:0000313" key="5">
    <source>
        <dbReference type="Proteomes" id="UP000734854"/>
    </source>
</evidence>
<dbReference type="Pfam" id="PF01535">
    <property type="entry name" value="PPR"/>
    <property type="match status" value="3"/>
</dbReference>
<dbReference type="Proteomes" id="UP000734854">
    <property type="component" value="Unassembled WGS sequence"/>
</dbReference>
<name>A0A8J5FG54_ZINOF</name>
<proteinExistence type="inferred from homology"/>
<evidence type="ECO:0000256" key="1">
    <source>
        <dbReference type="ARBA" id="ARBA00022737"/>
    </source>
</evidence>
<dbReference type="InterPro" id="IPR046848">
    <property type="entry name" value="E_motif"/>
</dbReference>
<dbReference type="Pfam" id="PF13041">
    <property type="entry name" value="PPR_2"/>
    <property type="match status" value="3"/>
</dbReference>
<dbReference type="InterPro" id="IPR002885">
    <property type="entry name" value="PPR_rpt"/>
</dbReference>
<accession>A0A8J5FG54</accession>
<dbReference type="PANTHER" id="PTHR47926">
    <property type="entry name" value="PENTATRICOPEPTIDE REPEAT-CONTAINING PROTEIN"/>
    <property type="match status" value="1"/>
</dbReference>
<dbReference type="PANTHER" id="PTHR47926:SF459">
    <property type="entry name" value="PENTATRICOPEPTIDE REPEAT-CONTAINING PROTEIN"/>
    <property type="match status" value="1"/>
</dbReference>
<dbReference type="FunFam" id="1.25.40.10:FF:000280">
    <property type="entry name" value="Pentatricopeptide repeat-containing protein"/>
    <property type="match status" value="1"/>
</dbReference>
<protein>
    <recommendedName>
        <fullName evidence="6">Pentatricopeptide repeat-containing protein</fullName>
    </recommendedName>
</protein>
<dbReference type="PROSITE" id="PS51375">
    <property type="entry name" value="PPR"/>
    <property type="match status" value="4"/>
</dbReference>
<feature type="repeat" description="PPR" evidence="3">
    <location>
        <begin position="377"/>
        <end position="411"/>
    </location>
</feature>
<keyword evidence="1" id="KW-0677">Repeat</keyword>
<reference evidence="4 5" key="1">
    <citation type="submission" date="2020-08" db="EMBL/GenBank/DDBJ databases">
        <title>Plant Genome Project.</title>
        <authorList>
            <person name="Zhang R.-G."/>
        </authorList>
    </citation>
    <scope>NUCLEOTIDE SEQUENCE [LARGE SCALE GENOMIC DNA]</scope>
    <source>
        <tissue evidence="4">Rhizome</tissue>
    </source>
</reference>
<gene>
    <name evidence="4" type="ORF">ZIOFF_060070</name>
</gene>
<evidence type="ECO:0000256" key="2">
    <source>
        <dbReference type="ARBA" id="ARBA00061659"/>
    </source>
</evidence>
<comment type="similarity">
    <text evidence="2">Belongs to the PPR family. PCMP-E subfamily.</text>
</comment>
<dbReference type="FunFam" id="1.25.40.10:FF:000031">
    <property type="entry name" value="Pentatricopeptide repeat-containing protein mitochondrial"/>
    <property type="match status" value="1"/>
</dbReference>
<dbReference type="GO" id="GO:0003723">
    <property type="term" value="F:RNA binding"/>
    <property type="evidence" value="ECO:0007669"/>
    <property type="project" value="InterPro"/>
</dbReference>
<feature type="repeat" description="PPR" evidence="3">
    <location>
        <begin position="77"/>
        <end position="111"/>
    </location>
</feature>
<evidence type="ECO:0008006" key="6">
    <source>
        <dbReference type="Google" id="ProtNLM"/>
    </source>
</evidence>
<evidence type="ECO:0000256" key="3">
    <source>
        <dbReference type="PROSITE-ProRule" id="PRU00708"/>
    </source>
</evidence>
<organism evidence="4 5">
    <name type="scientific">Zingiber officinale</name>
    <name type="common">Ginger</name>
    <name type="synonym">Amomum zingiber</name>
    <dbReference type="NCBI Taxonomy" id="94328"/>
    <lineage>
        <taxon>Eukaryota</taxon>
        <taxon>Viridiplantae</taxon>
        <taxon>Streptophyta</taxon>
        <taxon>Embryophyta</taxon>
        <taxon>Tracheophyta</taxon>
        <taxon>Spermatophyta</taxon>
        <taxon>Magnoliopsida</taxon>
        <taxon>Liliopsida</taxon>
        <taxon>Zingiberales</taxon>
        <taxon>Zingiberaceae</taxon>
        <taxon>Zingiber</taxon>
    </lineage>
</organism>
<dbReference type="NCBIfam" id="TIGR00756">
    <property type="entry name" value="PPR"/>
    <property type="match status" value="4"/>
</dbReference>
<dbReference type="AlphaFoldDB" id="A0A8J5FG54"/>
<keyword evidence="5" id="KW-1185">Reference proteome</keyword>
<dbReference type="InterPro" id="IPR046960">
    <property type="entry name" value="PPR_At4g14850-like_plant"/>
</dbReference>
<sequence>MSVASGQALHAALLRLLRRPRSSRRCFQRIHALLLTSGLTVDSFAAADLAALLPACLPPPAAFATINHIHRIRRYRFPLLFNSLISGYARSDRPNLGIAVYKTMLADGIFPDHYTFPVVLKSCIEFSGVAEAKQIHGASVKLCFASDLFVQNALVHVYAICREYDDARVLFDEMPLRDVVSWTGLISAYVKGGLYREALQLFSSMDVARNAATFVSILVACGRFGDLNGGQMVHALVLKHECGLNLVAGNALLDMYLKCESLAEAKQIFDELPERDIVSWTSFISGLVQCKQPEQAIDMFASMRASGVEPDNVTLSSVLSACASLGSLCSGRWVHEYIHRNGIKWDVHLGTALVDMYAKCGCLDIALNTFSEMPFKNVSSWNAVIGALAMHGHGREALGYFEQMVGIGMNPNEVTFLAILSACSHSGLVEEGRCSFNLMTESYNLPPWIEHYGCMVDLLGRTGLLEEAYKLIQTMPMRPDVHIWGALLGACKAHGNQDLLQEILNHLLKLEPHETGVYVLLSNAYAARGRWADVTRVRKLMRQKGIKKETGISIVEVDGEAHKFVVGELQNLQEDILVASYTLDKLLQLDDL</sequence>
<dbReference type="OrthoDB" id="1908712at2759"/>
<evidence type="ECO:0000313" key="4">
    <source>
        <dbReference type="EMBL" id="KAG6483425.1"/>
    </source>
</evidence>
<dbReference type="EMBL" id="JACMSC010000016">
    <property type="protein sequence ID" value="KAG6483425.1"/>
    <property type="molecule type" value="Genomic_DNA"/>
</dbReference>
<feature type="repeat" description="PPR" evidence="3">
    <location>
        <begin position="276"/>
        <end position="310"/>
    </location>
</feature>
<comment type="caution">
    <text evidence="4">The sequence shown here is derived from an EMBL/GenBank/DDBJ whole genome shotgun (WGS) entry which is preliminary data.</text>
</comment>
<dbReference type="GO" id="GO:0009451">
    <property type="term" value="P:RNA modification"/>
    <property type="evidence" value="ECO:0007669"/>
    <property type="project" value="InterPro"/>
</dbReference>
<feature type="repeat" description="PPR" evidence="3">
    <location>
        <begin position="178"/>
        <end position="212"/>
    </location>
</feature>
<dbReference type="FunFam" id="1.25.40.10:FF:000344">
    <property type="entry name" value="Pentatricopeptide repeat-containing protein"/>
    <property type="match status" value="2"/>
</dbReference>
<dbReference type="Pfam" id="PF20431">
    <property type="entry name" value="E_motif"/>
    <property type="match status" value="1"/>
</dbReference>